<dbReference type="OrthoDB" id="72356at2"/>
<protein>
    <submittedName>
        <fullName evidence="2">Uncharacterized protein</fullName>
    </submittedName>
</protein>
<evidence type="ECO:0000313" key="2">
    <source>
        <dbReference type="EMBL" id="GAQ22665.1"/>
    </source>
</evidence>
<gene>
    <name evidence="2" type="ORF">DEIGR_102692</name>
</gene>
<dbReference type="EMBL" id="BCMS01000001">
    <property type="protein sequence ID" value="GAQ22665.1"/>
    <property type="molecule type" value="Genomic_DNA"/>
</dbReference>
<evidence type="ECO:0000256" key="1">
    <source>
        <dbReference type="SAM" id="MobiDB-lite"/>
    </source>
</evidence>
<reference evidence="3" key="1">
    <citation type="submission" date="2015-11" db="EMBL/GenBank/DDBJ databases">
        <title>Draft Genome Sequence of the Radioresistant Bacterium Deinococcus grandis, Isolated from Freshwater Fish in Japan.</title>
        <authorList>
            <person name="Satoh K."/>
            <person name="Onodera T."/>
            <person name="Omoso K."/>
            <person name="Takeda-Yano K."/>
            <person name="Katayama T."/>
            <person name="Oono Y."/>
            <person name="Narumi I."/>
        </authorList>
    </citation>
    <scope>NUCLEOTIDE SEQUENCE [LARGE SCALE GENOMIC DNA]</scope>
    <source>
        <strain evidence="3">ATCC 43672</strain>
    </source>
</reference>
<name>A0A124BRY3_9DEIO</name>
<evidence type="ECO:0000313" key="3">
    <source>
        <dbReference type="Proteomes" id="UP000056209"/>
    </source>
</evidence>
<dbReference type="Proteomes" id="UP000056209">
    <property type="component" value="Unassembled WGS sequence"/>
</dbReference>
<dbReference type="AlphaFoldDB" id="A0A124BRY3"/>
<proteinExistence type="predicted"/>
<organism evidence="2 3">
    <name type="scientific">Deinococcus grandis</name>
    <dbReference type="NCBI Taxonomy" id="57498"/>
    <lineage>
        <taxon>Bacteria</taxon>
        <taxon>Thermotogati</taxon>
        <taxon>Deinococcota</taxon>
        <taxon>Deinococci</taxon>
        <taxon>Deinococcales</taxon>
        <taxon>Deinococcaceae</taxon>
        <taxon>Deinococcus</taxon>
    </lineage>
</organism>
<comment type="caution">
    <text evidence="2">The sequence shown here is derived from an EMBL/GenBank/DDBJ whole genome shotgun (WGS) entry which is preliminary data.</text>
</comment>
<accession>A0A124BRY3</accession>
<sequence length="151" mass="16537">MTEGPQKDSIYEKNGQLYARRQGKDLALFVFPLVKGGQSVEAGYDWSAYLLSFVKQYVPLQTVTDPPTIQGLTFSQQMRTGDQWFNYSQQTCNGYPLYYVDGVPQGAKTEQPALFQPATIAQLTQAASTEPAPTELGSGDDDGGPINYLGP</sequence>
<dbReference type="RefSeq" id="WP_058977935.1">
    <property type="nucleotide sequence ID" value="NZ_BCMS01000001.1"/>
</dbReference>
<feature type="region of interest" description="Disordered" evidence="1">
    <location>
        <begin position="125"/>
        <end position="151"/>
    </location>
</feature>
<keyword evidence="3" id="KW-1185">Reference proteome</keyword>